<dbReference type="OrthoDB" id="10266128at2759"/>
<feature type="compositionally biased region" description="Basic and acidic residues" evidence="8">
    <location>
        <begin position="72"/>
        <end position="96"/>
    </location>
</feature>
<dbReference type="Pfam" id="PF08701">
    <property type="entry name" value="GN3L_Grn1"/>
    <property type="match status" value="1"/>
</dbReference>
<evidence type="ECO:0000256" key="6">
    <source>
        <dbReference type="ARBA" id="ARBA00023134"/>
    </source>
</evidence>
<dbReference type="Gene3D" id="1.10.1580.10">
    <property type="match status" value="1"/>
</dbReference>
<keyword evidence="11" id="KW-0378">Hydrolase</keyword>
<evidence type="ECO:0000256" key="7">
    <source>
        <dbReference type="ARBA" id="ARBA00023242"/>
    </source>
</evidence>
<accession>A0A1H6Q136</accession>
<dbReference type="InterPro" id="IPR027417">
    <property type="entry name" value="P-loop_NTPase"/>
</dbReference>
<organism evidence="10 12">
    <name type="scientific">Yarrowia lipolytica</name>
    <name type="common">Candida lipolytica</name>
    <dbReference type="NCBI Taxonomy" id="4952"/>
    <lineage>
        <taxon>Eukaryota</taxon>
        <taxon>Fungi</taxon>
        <taxon>Dikarya</taxon>
        <taxon>Ascomycota</taxon>
        <taxon>Saccharomycotina</taxon>
        <taxon>Dipodascomycetes</taxon>
        <taxon>Dipodascales</taxon>
        <taxon>Dipodascales incertae sedis</taxon>
        <taxon>Yarrowia</taxon>
    </lineage>
</organism>
<dbReference type="GO" id="GO:0005525">
    <property type="term" value="F:GTP binding"/>
    <property type="evidence" value="ECO:0007669"/>
    <property type="project" value="UniProtKB-KW"/>
</dbReference>
<evidence type="ECO:0000256" key="2">
    <source>
        <dbReference type="ARBA" id="ARBA00022448"/>
    </source>
</evidence>
<sequence length="506" mass="56075">MPKPKAPTSKRTSTRLREGIKKKAAAHGRKQRKLAKKDVTWKSKNKKDLGIPNSFPYKEQLLQQLDAQKQAEVAEKERKKEEARQARAEARSRGEDVPDEEEFEDNPMAALLASARAAAEEYDGSDDEDEEMESEVTELDVKVNPGDDVFNESSRKAFDKIFKTVVDQADVILYVLDSRDPEGTRSRAVESAILSNPDKRLIFILNKVDLIPAENLQNWVNTLRLTFPTLPLRAANSGPVTGRQLCNKNVTQQSTSTALLDALKKYAKDSQLKRSVIVGVIGYPNVGKSSIINALTKIHGGGRACPVGAQAGVTTALREVKIDNKLKILDSPGIVFPSEKANKVQEQARLVLLNAIPAKQMVDQVPAVQLLLKRLTNDESLLQQFMEHYSIPPLSHANFKDFTTNVLIHVARKTGRLGKGGIPNLEAASKNIINDWRDGRILGWTQAPEYTEALADEENRPGISSSKSLKAPAKQQDTKTVVQEWAKEFDLGGLWTPGEDDEDVDM</sequence>
<evidence type="ECO:0000313" key="10">
    <source>
        <dbReference type="EMBL" id="AOW07531.1"/>
    </source>
</evidence>
<dbReference type="PROSITE" id="PS51721">
    <property type="entry name" value="G_CP"/>
    <property type="match status" value="1"/>
</dbReference>
<dbReference type="eggNOG" id="KOG2484">
    <property type="taxonomic scope" value="Eukaryota"/>
</dbReference>
<reference evidence="11 13" key="2">
    <citation type="submission" date="2018-07" db="EMBL/GenBank/DDBJ databases">
        <title>Draft Genome Assemblies for Five Robust Yarrowia lipolytica Strains Exhibiting High Lipid Production and Pentose Sugar Utilization and Sugar Alcohol Secretion from Undetoxified Lignocellulosic Biomass Hydrolysates.</title>
        <authorList>
            <consortium name="DOE Joint Genome Institute"/>
            <person name="Walker C."/>
            <person name="Ryu S."/>
            <person name="Na H."/>
            <person name="Zane M."/>
            <person name="LaButti K."/>
            <person name="Lipzen A."/>
            <person name="Haridas S."/>
            <person name="Barry K."/>
            <person name="Grigoriev I.V."/>
            <person name="Quarterman J."/>
            <person name="Slininger P."/>
            <person name="Dien B."/>
            <person name="Trinh C.T."/>
        </authorList>
    </citation>
    <scope>NUCLEOTIDE SEQUENCE [LARGE SCALE GENOMIC DNA]</scope>
    <source>
        <strain evidence="11 13">YB392</strain>
    </source>
</reference>
<keyword evidence="6" id="KW-0342">GTP-binding</keyword>
<feature type="region of interest" description="Disordered" evidence="8">
    <location>
        <begin position="1"/>
        <end position="145"/>
    </location>
</feature>
<dbReference type="VEuPathDB" id="FungiDB:YALI0_F21725g"/>
<dbReference type="EMBL" id="KZ857326">
    <property type="protein sequence ID" value="RDW28299.1"/>
    <property type="molecule type" value="Genomic_DNA"/>
</dbReference>
<dbReference type="GO" id="GO:0015031">
    <property type="term" value="P:protein transport"/>
    <property type="evidence" value="ECO:0007669"/>
    <property type="project" value="UniProtKB-KW"/>
</dbReference>
<dbReference type="VEuPathDB" id="FungiDB:YALI1_F28744g"/>
<dbReference type="FunFam" id="1.10.1580.10:FF:000006">
    <property type="entry name" value="Nuclear GTP-binding protein NUG1"/>
    <property type="match status" value="1"/>
</dbReference>
<feature type="compositionally biased region" description="Acidic residues" evidence="8">
    <location>
        <begin position="120"/>
        <end position="138"/>
    </location>
</feature>
<dbReference type="GO" id="GO:0000463">
    <property type="term" value="P:maturation of LSU-rRNA from tricistronic rRNA transcript (SSU-rRNA, 5.8S rRNA, LSU-rRNA)"/>
    <property type="evidence" value="ECO:0007669"/>
    <property type="project" value="EnsemblFungi"/>
</dbReference>
<keyword evidence="5" id="KW-0653">Protein transport</keyword>
<dbReference type="GO" id="GO:0005730">
    <property type="term" value="C:nucleolus"/>
    <property type="evidence" value="ECO:0007669"/>
    <property type="project" value="EnsemblFungi"/>
</dbReference>
<dbReference type="PANTHER" id="PTHR11089:SF30">
    <property type="entry name" value="GUANINE NUCLEOTIDE-BINDING PROTEIN-LIKE 3 HOMOLOG"/>
    <property type="match status" value="1"/>
</dbReference>
<dbReference type="EMBL" id="CP017558">
    <property type="protein sequence ID" value="AOW07531.1"/>
    <property type="molecule type" value="Genomic_DNA"/>
</dbReference>
<feature type="compositionally biased region" description="Basic and acidic residues" evidence="8">
    <location>
        <begin position="36"/>
        <end position="49"/>
    </location>
</feature>
<reference evidence="10 12" key="1">
    <citation type="journal article" date="2016" name="PLoS ONE">
        <title>Sequence Assembly of Yarrowia lipolytica Strain W29/CLIB89 Shows Transposable Element Diversity.</title>
        <authorList>
            <person name="Magnan C."/>
            <person name="Yu J."/>
            <person name="Chang I."/>
            <person name="Jahn E."/>
            <person name="Kanomata Y."/>
            <person name="Wu J."/>
            <person name="Zeller M."/>
            <person name="Oakes M."/>
            <person name="Baldi P."/>
            <person name="Sandmeyer S."/>
        </authorList>
    </citation>
    <scope>NUCLEOTIDE SEQUENCE [LARGE SCALE GENOMIC DNA]</scope>
    <source>
        <strain evidence="10">CLIB89</strain>
        <strain evidence="12">CLIB89(W29)</strain>
    </source>
</reference>
<feature type="compositionally biased region" description="Basic residues" evidence="8">
    <location>
        <begin position="22"/>
        <end position="35"/>
    </location>
</feature>
<dbReference type="InterPro" id="IPR006073">
    <property type="entry name" value="GTP-bd"/>
</dbReference>
<keyword evidence="3" id="KW-0690">Ribosome biogenesis</keyword>
<dbReference type="OMA" id="FKLDGLW"/>
<feature type="compositionally biased region" description="Low complexity" evidence="8">
    <location>
        <begin position="58"/>
        <end position="71"/>
    </location>
</feature>
<dbReference type="GO" id="GO:0000055">
    <property type="term" value="P:ribosomal large subunit export from nucleus"/>
    <property type="evidence" value="ECO:0007669"/>
    <property type="project" value="EnsemblFungi"/>
</dbReference>
<dbReference type="InterPro" id="IPR023179">
    <property type="entry name" value="GTP-bd_ortho_bundle_sf"/>
</dbReference>
<dbReference type="Gene3D" id="3.40.50.300">
    <property type="entry name" value="P-loop containing nucleotide triphosphate hydrolases"/>
    <property type="match status" value="1"/>
</dbReference>
<dbReference type="GO" id="GO:0003924">
    <property type="term" value="F:GTPase activity"/>
    <property type="evidence" value="ECO:0007669"/>
    <property type="project" value="EnsemblFungi"/>
</dbReference>
<dbReference type="InterPro" id="IPR050755">
    <property type="entry name" value="TRAFAC_YlqF/YawG_RiboMat"/>
</dbReference>
<evidence type="ECO:0000313" key="11">
    <source>
        <dbReference type="EMBL" id="RDW28299.1"/>
    </source>
</evidence>
<dbReference type="RefSeq" id="XP_505719.1">
    <property type="nucleotide sequence ID" value="XM_505719.1"/>
</dbReference>
<evidence type="ECO:0000313" key="13">
    <source>
        <dbReference type="Proteomes" id="UP000256601"/>
    </source>
</evidence>
<feature type="domain" description="CP-type G" evidence="9">
    <location>
        <begin position="155"/>
        <end position="337"/>
    </location>
</feature>
<evidence type="ECO:0000259" key="9">
    <source>
        <dbReference type="PROSITE" id="PS51721"/>
    </source>
</evidence>
<dbReference type="InterPro" id="IPR030378">
    <property type="entry name" value="G_CP_dom"/>
</dbReference>
<dbReference type="AlphaFoldDB" id="A0A1H6Q136"/>
<dbReference type="Proteomes" id="UP000256601">
    <property type="component" value="Unassembled WGS sequence"/>
</dbReference>
<gene>
    <name evidence="11" type="ORF">B0I71DRAFT_127619</name>
    <name evidence="10" type="ORF">YALI1_F28744g</name>
</gene>
<keyword evidence="7" id="KW-0539">Nucleus</keyword>
<dbReference type="PRINTS" id="PR00326">
    <property type="entry name" value="GTP1OBG"/>
</dbReference>
<proteinExistence type="predicted"/>
<feature type="region of interest" description="Disordered" evidence="8">
    <location>
        <begin position="457"/>
        <end position="481"/>
    </location>
</feature>
<dbReference type="Pfam" id="PF01926">
    <property type="entry name" value="MMR_HSR1"/>
    <property type="match status" value="1"/>
</dbReference>
<evidence type="ECO:0000256" key="1">
    <source>
        <dbReference type="ARBA" id="ARBA00004123"/>
    </source>
</evidence>
<protein>
    <submittedName>
        <fullName evidence="11">P-loop containing nucleoside triphosphate hydrolase protein</fullName>
    </submittedName>
</protein>
<keyword evidence="2" id="KW-0813">Transport</keyword>
<dbReference type="SUPFAM" id="SSF52540">
    <property type="entry name" value="P-loop containing nucleoside triphosphate hydrolases"/>
    <property type="match status" value="1"/>
</dbReference>
<evidence type="ECO:0000256" key="8">
    <source>
        <dbReference type="SAM" id="MobiDB-lite"/>
    </source>
</evidence>
<comment type="subcellular location">
    <subcellularLocation>
        <location evidence="1">Nucleus</location>
    </subcellularLocation>
</comment>
<keyword evidence="4" id="KW-0547">Nucleotide-binding</keyword>
<dbReference type="PANTHER" id="PTHR11089">
    <property type="entry name" value="GTP-BINDING PROTEIN-RELATED"/>
    <property type="match status" value="1"/>
</dbReference>
<dbReference type="GeneID" id="2907838"/>
<dbReference type="Proteomes" id="UP000182444">
    <property type="component" value="Chromosome 1F"/>
</dbReference>
<evidence type="ECO:0000256" key="3">
    <source>
        <dbReference type="ARBA" id="ARBA00022517"/>
    </source>
</evidence>
<name>A0A1H6Q136_YARLL</name>
<dbReference type="GO" id="GO:0030687">
    <property type="term" value="C:preribosome, large subunit precursor"/>
    <property type="evidence" value="ECO:0007669"/>
    <property type="project" value="EnsemblFungi"/>
</dbReference>
<evidence type="ECO:0000313" key="12">
    <source>
        <dbReference type="Proteomes" id="UP000182444"/>
    </source>
</evidence>
<evidence type="ECO:0000256" key="5">
    <source>
        <dbReference type="ARBA" id="ARBA00022927"/>
    </source>
</evidence>
<evidence type="ECO:0000256" key="4">
    <source>
        <dbReference type="ARBA" id="ARBA00022741"/>
    </source>
</evidence>
<dbReference type="InterPro" id="IPR014813">
    <property type="entry name" value="Gnl3_N_dom"/>
</dbReference>
<dbReference type="KEGG" id="yli:2907838"/>
<dbReference type="GO" id="GO:0003723">
    <property type="term" value="F:RNA binding"/>
    <property type="evidence" value="ECO:0007669"/>
    <property type="project" value="EnsemblFungi"/>
</dbReference>